<dbReference type="GO" id="GO:0005634">
    <property type="term" value="C:nucleus"/>
    <property type="evidence" value="ECO:0007669"/>
    <property type="project" value="UniProtKB-SubCell"/>
</dbReference>
<dbReference type="Pfam" id="PF02301">
    <property type="entry name" value="HORMA"/>
    <property type="match status" value="1"/>
</dbReference>
<feature type="region of interest" description="Disordered" evidence="6">
    <location>
        <begin position="320"/>
        <end position="346"/>
    </location>
</feature>
<dbReference type="SUPFAM" id="SSF56019">
    <property type="entry name" value="The spindle assembly checkpoint protein mad2"/>
    <property type="match status" value="1"/>
</dbReference>
<evidence type="ECO:0000256" key="3">
    <source>
        <dbReference type="ARBA" id="ARBA00022454"/>
    </source>
</evidence>
<dbReference type="Gene3D" id="3.30.900.10">
    <property type="entry name" value="HORMA domain"/>
    <property type="match status" value="1"/>
</dbReference>
<evidence type="ECO:0000256" key="5">
    <source>
        <dbReference type="ARBA" id="ARBA00023254"/>
    </source>
</evidence>
<dbReference type="AlphaFoldDB" id="A0A177WM72"/>
<dbReference type="GO" id="GO:0005694">
    <property type="term" value="C:chromosome"/>
    <property type="evidence" value="ECO:0007669"/>
    <property type="project" value="UniProtKB-SubCell"/>
</dbReference>
<dbReference type="SUPFAM" id="SSF57903">
    <property type="entry name" value="FYVE/PHD zinc finger"/>
    <property type="match status" value="1"/>
</dbReference>
<keyword evidence="5" id="KW-0469">Meiosis</keyword>
<keyword evidence="3" id="KW-0158">Chromosome</keyword>
<dbReference type="STRING" id="403673.A0A177WM72"/>
<gene>
    <name evidence="8" type="ORF">BDEG_24614</name>
</gene>
<dbReference type="Gene3D" id="3.30.40.10">
    <property type="entry name" value="Zinc/RING finger domain, C3HC4 (zinc finger)"/>
    <property type="match status" value="1"/>
</dbReference>
<protein>
    <recommendedName>
        <fullName evidence="7">HORMA domain-containing protein</fullName>
    </recommendedName>
</protein>
<dbReference type="eggNOG" id="KOG4652">
    <property type="taxonomic scope" value="Eukaryota"/>
</dbReference>
<dbReference type="EMBL" id="DS022305">
    <property type="protein sequence ID" value="OAJ40932.1"/>
    <property type="molecule type" value="Genomic_DNA"/>
</dbReference>
<feature type="compositionally biased region" description="Polar residues" evidence="6">
    <location>
        <begin position="320"/>
        <end position="332"/>
    </location>
</feature>
<feature type="domain" description="HORMA" evidence="7">
    <location>
        <begin position="20"/>
        <end position="224"/>
    </location>
</feature>
<dbReference type="InterPro" id="IPR013083">
    <property type="entry name" value="Znf_RING/FYVE/PHD"/>
</dbReference>
<evidence type="ECO:0000256" key="1">
    <source>
        <dbReference type="ARBA" id="ARBA00004123"/>
    </source>
</evidence>
<dbReference type="OrthoDB" id="1928087at2759"/>
<dbReference type="PROSITE" id="PS50815">
    <property type="entry name" value="HORMA"/>
    <property type="match status" value="1"/>
</dbReference>
<dbReference type="InterPro" id="IPR036570">
    <property type="entry name" value="HORMA_dom_sf"/>
</dbReference>
<evidence type="ECO:0000259" key="7">
    <source>
        <dbReference type="PROSITE" id="PS50815"/>
    </source>
</evidence>
<evidence type="ECO:0000256" key="2">
    <source>
        <dbReference type="ARBA" id="ARBA00004286"/>
    </source>
</evidence>
<accession>A0A177WM72</accession>
<dbReference type="PANTHER" id="PTHR48225:SF7">
    <property type="entry name" value="MEIOSIS-SPECIFIC PROTEIN HOP1"/>
    <property type="match status" value="1"/>
</dbReference>
<keyword evidence="4" id="KW-0539">Nucleus</keyword>
<evidence type="ECO:0000256" key="6">
    <source>
        <dbReference type="SAM" id="MobiDB-lite"/>
    </source>
</evidence>
<evidence type="ECO:0000313" key="9">
    <source>
        <dbReference type="Proteomes" id="UP000077115"/>
    </source>
</evidence>
<dbReference type="InterPro" id="IPR003511">
    <property type="entry name" value="HORMA_dom"/>
</dbReference>
<reference evidence="8 9" key="1">
    <citation type="submission" date="2006-10" db="EMBL/GenBank/DDBJ databases">
        <title>The Genome Sequence of Batrachochytrium dendrobatidis JEL423.</title>
        <authorList>
            <consortium name="The Broad Institute Genome Sequencing Platform"/>
            <person name="Birren B."/>
            <person name="Lander E."/>
            <person name="Galagan J."/>
            <person name="Cuomo C."/>
            <person name="Devon K."/>
            <person name="Jaffe D."/>
            <person name="Butler J."/>
            <person name="Alvarez P."/>
            <person name="Gnerre S."/>
            <person name="Grabherr M."/>
            <person name="Kleber M."/>
            <person name="Mauceli E."/>
            <person name="Brockman W."/>
            <person name="Young S."/>
            <person name="LaButti K."/>
            <person name="Sykes S."/>
            <person name="DeCaprio D."/>
            <person name="Crawford M."/>
            <person name="Koehrsen M."/>
            <person name="Engels R."/>
            <person name="Montgomery P."/>
            <person name="Pearson M."/>
            <person name="Howarth C."/>
            <person name="Larson L."/>
            <person name="White J."/>
            <person name="O'Leary S."/>
            <person name="Kodira C."/>
            <person name="Zeng Q."/>
            <person name="Yandava C."/>
            <person name="Alvarado L."/>
            <person name="Longcore J."/>
            <person name="James T."/>
        </authorList>
    </citation>
    <scope>NUCLEOTIDE SEQUENCE [LARGE SCALE GENOMIC DNA]</scope>
    <source>
        <strain evidence="8 9">JEL423</strain>
    </source>
</reference>
<dbReference type="Proteomes" id="UP000077115">
    <property type="component" value="Unassembled WGS sequence"/>
</dbReference>
<evidence type="ECO:0000256" key="4">
    <source>
        <dbReference type="ARBA" id="ARBA00023242"/>
    </source>
</evidence>
<dbReference type="VEuPathDB" id="FungiDB:BDEG_24614"/>
<evidence type="ECO:0000313" key="8">
    <source>
        <dbReference type="EMBL" id="OAJ40932.1"/>
    </source>
</evidence>
<name>A0A177WM72_BATDL</name>
<reference evidence="8 9" key="2">
    <citation type="submission" date="2016-05" db="EMBL/GenBank/DDBJ databases">
        <title>Lineage-specific infection strategies underlie the spectrum of fungal disease in amphibians.</title>
        <authorList>
            <person name="Cuomo C.A."/>
            <person name="Farrer R.A."/>
            <person name="James T."/>
            <person name="Longcore J."/>
            <person name="Birren B."/>
        </authorList>
    </citation>
    <scope>NUCLEOTIDE SEQUENCE [LARGE SCALE GENOMIC DNA]</scope>
    <source>
        <strain evidence="8 9">JEL423</strain>
    </source>
</reference>
<proteinExistence type="predicted"/>
<comment type="subcellular location">
    <subcellularLocation>
        <location evidence="2">Chromosome</location>
    </subcellularLocation>
    <subcellularLocation>
        <location evidence="1">Nucleus</location>
    </subcellularLocation>
</comment>
<organism evidence="8 9">
    <name type="scientific">Batrachochytrium dendrobatidis (strain JEL423)</name>
    <dbReference type="NCBI Taxonomy" id="403673"/>
    <lineage>
        <taxon>Eukaryota</taxon>
        <taxon>Fungi</taxon>
        <taxon>Fungi incertae sedis</taxon>
        <taxon>Chytridiomycota</taxon>
        <taxon>Chytridiomycota incertae sedis</taxon>
        <taxon>Chytridiomycetes</taxon>
        <taxon>Rhizophydiales</taxon>
        <taxon>Rhizophydiales incertae sedis</taxon>
        <taxon>Batrachochytrium</taxon>
    </lineage>
</organism>
<dbReference type="InterPro" id="IPR011011">
    <property type="entry name" value="Znf_FYVE_PHD"/>
</dbReference>
<dbReference type="InterPro" id="IPR051294">
    <property type="entry name" value="HORMA_MeioticProgression"/>
</dbReference>
<sequence length="646" mass="72360">MATVTTRSTASQVLLQPTAQQSLTVVRNVLGATIGSITYLRNVFPEHNFKDTRLNGLQLKTLVPKQTSQADLLISWIDRGCCDALNKQYLRTMVFGIYVNESCPEELTEAYTFSFSYPDKDRWCISVSKDGKDQFRFKTRQDVTRATCEMLRHLLVLTQTMNPLPENAYLTMKLYYYDNITPPDYQPPMFCAGIDTPVCIAGEKLLQVNLGQVSSPYHALSLKVHAPSLVSNTGENNEQEDESVNEFETEMSIKNTNVKDSTLSSKTQVSLVEEQIGRLELNAVHMPNESTAHKDRLIKENQQTTQELIDALKIGSNVASKSRATVKSTTGDPKSHECDTQYPYSPVPGVQSNSRDFINDTQADTQPLTLPNRGKFESIQKQGFANEERNIDCDVVVRDQLNTINQWTGIRCPCGVNEHGPNLVQCRWCKLWSHAICLGYLPTTKHSSVHTCHECARSNDGKSPESILQTALIRHALFRIWDLDGISTIAEFSSLIHVKTCVAKQVVQWLENLGILEKKPTFKALPQGYKIIRSAQTQSEFSRLFPFTNIKGNALKIKQRSAKNTCLGKTVALKSVKIDCVEPLPISQSEAVGQFEKYGKELAADCSIHPLLDTQHSGKRDAKLAIHEGAFKRRKVSVVKKNICTI</sequence>
<dbReference type="PANTHER" id="PTHR48225">
    <property type="entry name" value="HORMA DOMAIN-CONTAINING PROTEIN 1"/>
    <property type="match status" value="1"/>
</dbReference>
<dbReference type="GO" id="GO:0051321">
    <property type="term" value="P:meiotic cell cycle"/>
    <property type="evidence" value="ECO:0007669"/>
    <property type="project" value="UniProtKB-KW"/>
</dbReference>